<name>A0A1Y1CDV1_9BACT</name>
<dbReference type="Pfam" id="PF18911">
    <property type="entry name" value="PKD_4"/>
    <property type="match status" value="1"/>
</dbReference>
<dbReference type="InterPro" id="IPR013783">
    <property type="entry name" value="Ig-like_fold"/>
</dbReference>
<dbReference type="CDD" id="cd00146">
    <property type="entry name" value="PKD"/>
    <property type="match status" value="1"/>
</dbReference>
<dbReference type="InterPro" id="IPR026341">
    <property type="entry name" value="T9SS_type_B"/>
</dbReference>
<dbReference type="Gene3D" id="2.130.10.10">
    <property type="entry name" value="YVTN repeat-like/Quinoprotein amine dehydrogenase"/>
    <property type="match status" value="1"/>
</dbReference>
<reference evidence="2 3" key="1">
    <citation type="journal article" date="2018" name="Mar. Genomics">
        <title>Complete genome sequence of Marinifilaceae bacterium strain SPP2, isolated from the Antarctic marine sediment.</title>
        <authorList>
            <person name="Watanabe M."/>
            <person name="Kojima H."/>
            <person name="Fukui M."/>
        </authorList>
    </citation>
    <scope>NUCLEOTIDE SEQUENCE [LARGE SCALE GENOMIC DNA]</scope>
    <source>
        <strain evidence="2 3">SPP2</strain>
    </source>
</reference>
<reference evidence="3" key="2">
    <citation type="journal article" date="2020" name="Antonie Van Leeuwenhoek">
        <title>Labilibaculum antarcticum sp. nov., a novel facultative anaerobic, psychrotorelant bacterium isolated from marine sediment of Antarctica.</title>
        <authorList>
            <person name="Watanabe M."/>
            <person name="Kojima H."/>
            <person name="Fukui M."/>
        </authorList>
    </citation>
    <scope>NUCLEOTIDE SEQUENCE [LARGE SCALE GENOMIC DNA]</scope>
    <source>
        <strain evidence="3">SPP2</strain>
    </source>
</reference>
<protein>
    <recommendedName>
        <fullName evidence="1">PKD domain-containing protein</fullName>
    </recommendedName>
</protein>
<organism evidence="2 3">
    <name type="scientific">Labilibaculum antarcticum</name>
    <dbReference type="NCBI Taxonomy" id="1717717"/>
    <lineage>
        <taxon>Bacteria</taxon>
        <taxon>Pseudomonadati</taxon>
        <taxon>Bacteroidota</taxon>
        <taxon>Bacteroidia</taxon>
        <taxon>Marinilabiliales</taxon>
        <taxon>Marinifilaceae</taxon>
        <taxon>Labilibaculum</taxon>
    </lineage>
</organism>
<dbReference type="InterPro" id="IPR015943">
    <property type="entry name" value="WD40/YVTN_repeat-like_dom_sf"/>
</dbReference>
<proteinExistence type="predicted"/>
<dbReference type="InterPro" id="IPR035986">
    <property type="entry name" value="PKD_dom_sf"/>
</dbReference>
<dbReference type="NCBIfam" id="TIGR04131">
    <property type="entry name" value="Bac_Flav_CTERM"/>
    <property type="match status" value="1"/>
</dbReference>
<dbReference type="KEGG" id="mbas:ALGA_0133"/>
<accession>A0A1Y1CDV1</accession>
<evidence type="ECO:0000313" key="3">
    <source>
        <dbReference type="Proteomes" id="UP000218267"/>
    </source>
</evidence>
<evidence type="ECO:0000313" key="2">
    <source>
        <dbReference type="EMBL" id="BAX78528.1"/>
    </source>
</evidence>
<dbReference type="EMBL" id="AP018042">
    <property type="protein sequence ID" value="BAX78528.1"/>
    <property type="molecule type" value="Genomic_DNA"/>
</dbReference>
<dbReference type="PROSITE" id="PS50093">
    <property type="entry name" value="PKD"/>
    <property type="match status" value="1"/>
</dbReference>
<dbReference type="Proteomes" id="UP000218267">
    <property type="component" value="Chromosome"/>
</dbReference>
<dbReference type="SUPFAM" id="SSF49299">
    <property type="entry name" value="PKD domain"/>
    <property type="match status" value="1"/>
</dbReference>
<keyword evidence="3" id="KW-1185">Reference proteome</keyword>
<dbReference type="InterPro" id="IPR000601">
    <property type="entry name" value="PKD_dom"/>
</dbReference>
<dbReference type="SUPFAM" id="SSF82171">
    <property type="entry name" value="DPP6 N-terminal domain-like"/>
    <property type="match status" value="1"/>
</dbReference>
<dbReference type="RefSeq" id="WP_096427462.1">
    <property type="nucleotide sequence ID" value="NZ_AP018042.1"/>
</dbReference>
<feature type="domain" description="PKD" evidence="1">
    <location>
        <begin position="404"/>
        <end position="454"/>
    </location>
</feature>
<dbReference type="OrthoDB" id="993841at2"/>
<evidence type="ECO:0000259" key="1">
    <source>
        <dbReference type="PROSITE" id="PS50093"/>
    </source>
</evidence>
<dbReference type="Gene3D" id="2.60.40.10">
    <property type="entry name" value="Immunoglobulins"/>
    <property type="match status" value="1"/>
</dbReference>
<sequence length="1587" mass="171599">MRFLFRIFLFYIVLASNVVFGQGQAGIWYFGENAGLNFNVTPSVALTNGSLNTEEGCSTVCTAQGDLLFYTDGVTVYNKNHAVMVNGTGLDGNASATQSSIIVQQPGSAILYYIFTVDAHQNALRNGLNYSIVDLSQNGGLGAVTVKNTLLYGNEVCEKVTAVKHANGIDFWILMHRWDSRDFYAYQLTATGVSAPVISTIGVRHNSDRKSAIGYMKISPNGSKLALAIFTQDRVELFDFNSSSGTVSNPIQLNNYTSPYGIEFSPSGEFLYVSSFMNGDLYQFNITSNNEATINSSAQIIGSGSWLYGALQLAPDNRIYMAKTFTNGSTGSLDLDVINNPDVAGAGSNFVANSKNLAGRRCRLGLPNFVTSIFTLEFAYQFDCVGDNTEFTISSDLANISSATWDFGDGMSLTSNTSPFTVNHVYAVANTYNVNLLVNLISGGTYNITQAVTIRTLPTVVDQSESVWEDIQGTGIASGVDLTLLENAVNSTAGATYIWYSDVALITPVPNAANVTVSNGTQFWVEVNDGFCSKVAVVTYTVHSLPKALDQNIVLCEDNYNSGIVSNIDLTLLEPAITNNNGFLVTWFHNLALSLPVTNPNNRIVSDGEIFYAKVSTGTETSVAVVTYTIENLPEGNNVSVQIWEDSFGSGMASGVDLTFYNVQVAGANNIVWFSDAALTSPIANPTNLVVNDQDVFYAYIDNGSCLNSGSIQFTVRSSPIANDLDIEVCEDVFGSGVASNIDLLLLNGAINGGTTSSVSWFSDAALSIPVTNPANVSVTNGLMFYVLVQSAGESNSAIVTYTVQSLPIANNQSVVEFEDAPGSMISLGVDLSFYNNVILGGQSNSIDWYLDSGLTTLVSDPTNHDVTDGDVFYALVSNGTCSNVAVVDFSVVNTPVARNAFPVVCEDVEGTGTALVDLSLLENQINEGNGDTFVWYFDWPTEPSGLPVNAIADPANVIVNDGDRFFAAVSDAFNTNVAAVTYTVYSRPNATDQTIDVWEDSFGTGLASGLNLVAYNPLISTNSISWYEDALITIPVATPNNVNVITGDDYYALVDNGNCQNTAVLIFNVRNLPEANNLQVELCEDITGSGTFSSYDFSQLESAVNNDPGTLKEWFFDTGLTLPVPTPTNTSVSNGDRFFVRVSFGAESNVGRIDFIINASPDAQNHVVALCEDIFNTGQVVGENLNNYESSISSSLTSTIIWYFDLSYSNPVLNAQNILVSDGDIYYARVWDGTCDNFAELSYDISSLPQTSTVNEVVCEDNFGSSSLSGINLTDYNLQVSNDPVANVEWFEDDQLNIPVVNPLDVTIFNQSSYYAQATNPGGCENSGRLNFIVNPLPEAIDLGLELCEDVVGNGEVADYDLTTLNSQISTTPSVIVSWYKDVDLLIPVVNPGDLTIRSAESYFAKVENGCVNSSMVDFIVHDKPIFDLGMDTTIFYTESKILAPSINIRFLPGNYLWQDGTTSSTYTVTAEGKYLLKYTDMNGCVGVDSITVYMDRYRIFVPNAFTPDGNGVNDTFRPSITGDIAGEDIEMYIYNRWGELIYEFTDLGQGWDGTYKGQKANTGVYVWILIVNGKARKDGNVSLIR</sequence>
<dbReference type="Pfam" id="PF13585">
    <property type="entry name" value="CHU_C"/>
    <property type="match status" value="1"/>
</dbReference>
<gene>
    <name evidence="2" type="ORF">ALGA_0133</name>
</gene>